<gene>
    <name evidence="2" type="ORF">FHX48_002492</name>
</gene>
<comment type="caution">
    <text evidence="2">The sequence shown here is derived from an EMBL/GenBank/DDBJ whole genome shotgun (WGS) entry which is preliminary data.</text>
</comment>
<keyword evidence="3" id="KW-1185">Reference proteome</keyword>
<evidence type="ECO:0000256" key="1">
    <source>
        <dbReference type="SAM" id="Phobius"/>
    </source>
</evidence>
<feature type="transmembrane region" description="Helical" evidence="1">
    <location>
        <begin position="36"/>
        <end position="55"/>
    </location>
</feature>
<dbReference type="AlphaFoldDB" id="A0A7W3PMN8"/>
<dbReference type="RefSeq" id="WP_167049183.1">
    <property type="nucleotide sequence ID" value="NZ_JAAOZB010000002.1"/>
</dbReference>
<evidence type="ECO:0000313" key="2">
    <source>
        <dbReference type="EMBL" id="MBA8817393.1"/>
    </source>
</evidence>
<accession>A0A7W3PMN8</accession>
<sequence length="85" mass="9635">MRKYLFGTGLINAFVMGKPLFESLRERDPFTWRSALAWASWIITVVLVAGAVVDIHRAGRGKGIPGDSPIADRQQEILEKRLRRQ</sequence>
<keyword evidence="1" id="KW-0812">Transmembrane</keyword>
<dbReference type="Proteomes" id="UP000526083">
    <property type="component" value="Unassembled WGS sequence"/>
</dbReference>
<reference evidence="2 3" key="1">
    <citation type="submission" date="2020-07" db="EMBL/GenBank/DDBJ databases">
        <title>Sequencing the genomes of 1000 actinobacteria strains.</title>
        <authorList>
            <person name="Klenk H.-P."/>
        </authorList>
    </citation>
    <scope>NUCLEOTIDE SEQUENCE [LARGE SCALE GENOMIC DNA]</scope>
    <source>
        <strain evidence="2 3">DSM 27576</strain>
    </source>
</reference>
<keyword evidence="1" id="KW-1133">Transmembrane helix</keyword>
<organism evidence="2 3">
    <name type="scientific">Microbacterium halimionae</name>
    <dbReference type="NCBI Taxonomy" id="1526413"/>
    <lineage>
        <taxon>Bacteria</taxon>
        <taxon>Bacillati</taxon>
        <taxon>Actinomycetota</taxon>
        <taxon>Actinomycetes</taxon>
        <taxon>Micrococcales</taxon>
        <taxon>Microbacteriaceae</taxon>
        <taxon>Microbacterium</taxon>
    </lineage>
</organism>
<protein>
    <submittedName>
        <fullName evidence="2">Uncharacterized protein</fullName>
    </submittedName>
</protein>
<keyword evidence="1" id="KW-0472">Membrane</keyword>
<proteinExistence type="predicted"/>
<evidence type="ECO:0000313" key="3">
    <source>
        <dbReference type="Proteomes" id="UP000526083"/>
    </source>
</evidence>
<dbReference type="EMBL" id="JACGWY010000006">
    <property type="protein sequence ID" value="MBA8817393.1"/>
    <property type="molecule type" value="Genomic_DNA"/>
</dbReference>
<name>A0A7W3PMN8_9MICO</name>